<dbReference type="EMBL" id="JAHRIQ010070402">
    <property type="protein sequence ID" value="MEQ2243908.1"/>
    <property type="molecule type" value="Genomic_DNA"/>
</dbReference>
<comment type="caution">
    <text evidence="12">Lacks conserved residue(s) required for the propagation of feature annotation.</text>
</comment>
<dbReference type="PANTHER" id="PTHR11100:SF20">
    <property type="entry name" value="PRO-NEUREGULIN-2, MEMBRANE-BOUND ISOFORM"/>
    <property type="match status" value="1"/>
</dbReference>
<name>A0ABV0UJD1_9TELE</name>
<evidence type="ECO:0000256" key="9">
    <source>
        <dbReference type="ARBA" id="ARBA00023030"/>
    </source>
</evidence>
<reference evidence="15 16" key="1">
    <citation type="submission" date="2021-06" db="EMBL/GenBank/DDBJ databases">
        <authorList>
            <person name="Palmer J.M."/>
        </authorList>
    </citation>
    <scope>NUCLEOTIDE SEQUENCE [LARGE SCALE GENOMIC DNA]</scope>
    <source>
        <strain evidence="16">if_2019</strain>
        <tissue evidence="15">Muscle</tissue>
    </source>
</reference>
<feature type="domain" description="EGF-like" evidence="14">
    <location>
        <begin position="26"/>
        <end position="67"/>
    </location>
</feature>
<keyword evidence="11 12" id="KW-1015">Disulfide bond</keyword>
<dbReference type="InterPro" id="IPR040180">
    <property type="entry name" value="Neuregulin"/>
</dbReference>
<keyword evidence="4" id="KW-1003">Cell membrane</keyword>
<evidence type="ECO:0000256" key="5">
    <source>
        <dbReference type="ARBA" id="ARBA00022525"/>
    </source>
</evidence>
<comment type="subcellular location">
    <subcellularLocation>
        <location evidence="1">Cell membrane</location>
        <topology evidence="1">Single-pass type I membrane protein</topology>
    </subcellularLocation>
    <subcellularLocation>
        <location evidence="2">Secreted</location>
    </subcellularLocation>
</comment>
<evidence type="ECO:0000256" key="11">
    <source>
        <dbReference type="ARBA" id="ARBA00023157"/>
    </source>
</evidence>
<evidence type="ECO:0000256" key="4">
    <source>
        <dbReference type="ARBA" id="ARBA00022475"/>
    </source>
</evidence>
<organism evidence="15 16">
    <name type="scientific">Ilyodon furcidens</name>
    <name type="common">goldbreast splitfin</name>
    <dbReference type="NCBI Taxonomy" id="33524"/>
    <lineage>
        <taxon>Eukaryota</taxon>
        <taxon>Metazoa</taxon>
        <taxon>Chordata</taxon>
        <taxon>Craniata</taxon>
        <taxon>Vertebrata</taxon>
        <taxon>Euteleostomi</taxon>
        <taxon>Actinopterygii</taxon>
        <taxon>Neopterygii</taxon>
        <taxon>Teleostei</taxon>
        <taxon>Neoteleostei</taxon>
        <taxon>Acanthomorphata</taxon>
        <taxon>Ovalentaria</taxon>
        <taxon>Atherinomorphae</taxon>
        <taxon>Cyprinodontiformes</taxon>
        <taxon>Goodeidae</taxon>
        <taxon>Ilyodon</taxon>
    </lineage>
</organism>
<feature type="disulfide bond" evidence="12">
    <location>
        <begin position="57"/>
        <end position="66"/>
    </location>
</feature>
<evidence type="ECO:0000256" key="12">
    <source>
        <dbReference type="PROSITE-ProRule" id="PRU00076"/>
    </source>
</evidence>
<keyword evidence="16" id="KW-1185">Reference proteome</keyword>
<evidence type="ECO:0000256" key="7">
    <source>
        <dbReference type="ARBA" id="ARBA00022692"/>
    </source>
</evidence>
<evidence type="ECO:0000256" key="3">
    <source>
        <dbReference type="ARBA" id="ARBA00008216"/>
    </source>
</evidence>
<evidence type="ECO:0000313" key="16">
    <source>
        <dbReference type="Proteomes" id="UP001482620"/>
    </source>
</evidence>
<evidence type="ECO:0000259" key="14">
    <source>
        <dbReference type="PROSITE" id="PS50026"/>
    </source>
</evidence>
<feature type="disulfide bond" evidence="12">
    <location>
        <begin position="38"/>
        <end position="55"/>
    </location>
</feature>
<proteinExistence type="inferred from homology"/>
<dbReference type="PROSITE" id="PS50026">
    <property type="entry name" value="EGF_3"/>
    <property type="match status" value="1"/>
</dbReference>
<evidence type="ECO:0000256" key="10">
    <source>
        <dbReference type="ARBA" id="ARBA00023136"/>
    </source>
</evidence>
<keyword evidence="7" id="KW-0812">Transmembrane</keyword>
<dbReference type="InterPro" id="IPR000742">
    <property type="entry name" value="EGF"/>
</dbReference>
<dbReference type="SUPFAM" id="SSF57196">
    <property type="entry name" value="EGF/Laminin"/>
    <property type="match status" value="1"/>
</dbReference>
<gene>
    <name evidence="15" type="ORF">ILYODFUR_011670</name>
</gene>
<dbReference type="Proteomes" id="UP001482620">
    <property type="component" value="Unassembled WGS sequence"/>
</dbReference>
<dbReference type="PROSITE" id="PS00022">
    <property type="entry name" value="EGF_1"/>
    <property type="match status" value="1"/>
</dbReference>
<feature type="chain" id="PRO_5045924147" description="EGF-like domain-containing protein" evidence="13">
    <location>
        <begin position="19"/>
        <end position="123"/>
    </location>
</feature>
<evidence type="ECO:0000256" key="13">
    <source>
        <dbReference type="SAM" id="SignalP"/>
    </source>
</evidence>
<sequence>MFVKLYCLFSFFFLPVTTTPPPGSGHARRCNDTEKAYCVNGGDCYFIHGINRIACKCGDGYFGRRCSQTEPLRSYMPDPFKSVQMTLLVIAVKPTLWPVSTVCQLLSSVSVSDCPCVMHARWV</sequence>
<feature type="signal peptide" evidence="13">
    <location>
        <begin position="1"/>
        <end position="18"/>
    </location>
</feature>
<evidence type="ECO:0000256" key="8">
    <source>
        <dbReference type="ARBA" id="ARBA00022989"/>
    </source>
</evidence>
<comment type="similarity">
    <text evidence="3">Belongs to the neuregulin family.</text>
</comment>
<evidence type="ECO:0000313" key="15">
    <source>
        <dbReference type="EMBL" id="MEQ2243908.1"/>
    </source>
</evidence>
<keyword evidence="8" id="KW-1133">Transmembrane helix</keyword>
<keyword evidence="5" id="KW-0964">Secreted</keyword>
<accession>A0ABV0UJD1</accession>
<dbReference type="PROSITE" id="PS01186">
    <property type="entry name" value="EGF_2"/>
    <property type="match status" value="1"/>
</dbReference>
<dbReference type="PANTHER" id="PTHR11100">
    <property type="entry name" value="HEREGULIN-NEUREGULIN FAMILY MEMBER"/>
    <property type="match status" value="1"/>
</dbReference>
<protein>
    <recommendedName>
        <fullName evidence="14">EGF-like domain-containing protein</fullName>
    </recommendedName>
</protein>
<dbReference type="Gene3D" id="2.10.25.10">
    <property type="entry name" value="Laminin"/>
    <property type="match status" value="1"/>
</dbReference>
<keyword evidence="9" id="KW-0339">Growth factor</keyword>
<evidence type="ECO:0000256" key="6">
    <source>
        <dbReference type="ARBA" id="ARBA00022536"/>
    </source>
</evidence>
<keyword evidence="13" id="KW-0732">Signal</keyword>
<keyword evidence="6 12" id="KW-0245">EGF-like domain</keyword>
<evidence type="ECO:0000256" key="2">
    <source>
        <dbReference type="ARBA" id="ARBA00004613"/>
    </source>
</evidence>
<comment type="caution">
    <text evidence="15">The sequence shown here is derived from an EMBL/GenBank/DDBJ whole genome shotgun (WGS) entry which is preliminary data.</text>
</comment>
<keyword evidence="10" id="KW-0472">Membrane</keyword>
<evidence type="ECO:0000256" key="1">
    <source>
        <dbReference type="ARBA" id="ARBA00004251"/>
    </source>
</evidence>